<evidence type="ECO:0000259" key="9">
    <source>
        <dbReference type="Pfam" id="PF01895"/>
    </source>
</evidence>
<reference evidence="10 11" key="1">
    <citation type="submission" date="2018-05" db="EMBL/GenBank/DDBJ databases">
        <title>Genome of Sphingosinicella humi QZX222.</title>
        <authorList>
            <person name="Qiao Z."/>
            <person name="Wang G."/>
        </authorList>
    </citation>
    <scope>NUCLEOTIDE SEQUENCE [LARGE SCALE GENOMIC DNA]</scope>
    <source>
        <strain evidence="10 11">QZX222</strain>
    </source>
</reference>
<dbReference type="PANTHER" id="PTHR42930">
    <property type="entry name" value="PHOSPHATE-SPECIFIC TRANSPORT SYSTEM ACCESSORY PROTEIN PHOU"/>
    <property type="match status" value="1"/>
</dbReference>
<dbReference type="EMBL" id="QFFF01000001">
    <property type="protein sequence ID" value="PWG02129.1"/>
    <property type="molecule type" value="Genomic_DNA"/>
</dbReference>
<dbReference type="GO" id="GO:0005737">
    <property type="term" value="C:cytoplasm"/>
    <property type="evidence" value="ECO:0007669"/>
    <property type="project" value="UniProtKB-SubCell"/>
</dbReference>
<dbReference type="Proteomes" id="UP000245916">
    <property type="component" value="Unassembled WGS sequence"/>
</dbReference>
<keyword evidence="6 8" id="KW-0592">Phosphate transport</keyword>
<dbReference type="Gene3D" id="1.20.58.220">
    <property type="entry name" value="Phosphate transport system protein phou homolog 2, domain 2"/>
    <property type="match status" value="1"/>
</dbReference>
<keyword evidence="5 8" id="KW-0963">Cytoplasm</keyword>
<evidence type="ECO:0000313" key="10">
    <source>
        <dbReference type="EMBL" id="PWG02129.1"/>
    </source>
</evidence>
<proteinExistence type="inferred from homology"/>
<evidence type="ECO:0000256" key="1">
    <source>
        <dbReference type="ARBA" id="ARBA00004496"/>
    </source>
</evidence>
<dbReference type="PIRSF" id="PIRSF003107">
    <property type="entry name" value="PhoU"/>
    <property type="match status" value="1"/>
</dbReference>
<dbReference type="GO" id="GO:0006817">
    <property type="term" value="P:phosphate ion transport"/>
    <property type="evidence" value="ECO:0007669"/>
    <property type="project" value="UniProtKB-KW"/>
</dbReference>
<name>A0A2U2J1B3_9SPHN</name>
<dbReference type="OrthoDB" id="9814256at2"/>
<evidence type="ECO:0000313" key="11">
    <source>
        <dbReference type="Proteomes" id="UP000245916"/>
    </source>
</evidence>
<evidence type="ECO:0000256" key="5">
    <source>
        <dbReference type="ARBA" id="ARBA00022490"/>
    </source>
</evidence>
<protein>
    <recommendedName>
        <fullName evidence="8">Phosphate-specific transport system accessory protein PhoU</fullName>
    </recommendedName>
</protein>
<dbReference type="InterPro" id="IPR026022">
    <property type="entry name" value="PhoU_dom"/>
</dbReference>
<dbReference type="InterPro" id="IPR038078">
    <property type="entry name" value="PhoU-like_sf"/>
</dbReference>
<dbReference type="GO" id="GO:0045936">
    <property type="term" value="P:negative regulation of phosphate metabolic process"/>
    <property type="evidence" value="ECO:0007669"/>
    <property type="project" value="InterPro"/>
</dbReference>
<evidence type="ECO:0000256" key="6">
    <source>
        <dbReference type="ARBA" id="ARBA00022592"/>
    </source>
</evidence>
<sequence length="248" mass="26754">MRPVSKPRGIDRRRLLAQLGVHTVKAFDEDLEQLRALVAEIGGRAEAALANAMQALAMQDEALAAEVVDGDRKIDALASEIERQSVRLIALRAPMADDLREILAALKTSIVIERIGDNAKKIARRALPARSGRDPEAVALFPTMAECVAAMIRSALDAFIARDADAARRTALADEEVDQLYHTIFRQLVAEMIESPSTIGRATDFMIIAQSLERIADHAVDIADAVCFAATGDRLAAEAQAHAQAVPA</sequence>
<dbReference type="Pfam" id="PF01895">
    <property type="entry name" value="PhoU"/>
    <property type="match status" value="2"/>
</dbReference>
<evidence type="ECO:0000256" key="7">
    <source>
        <dbReference type="ARBA" id="ARBA00056181"/>
    </source>
</evidence>
<comment type="subunit">
    <text evidence="3 8">Homodimer.</text>
</comment>
<gene>
    <name evidence="10" type="primary">phoU</name>
    <name evidence="10" type="ORF">DF286_04040</name>
</gene>
<dbReference type="FunFam" id="1.20.58.220:FF:000004">
    <property type="entry name" value="Phosphate-specific transport system accessory protein PhoU"/>
    <property type="match status" value="1"/>
</dbReference>
<evidence type="ECO:0000256" key="4">
    <source>
        <dbReference type="ARBA" id="ARBA00022448"/>
    </source>
</evidence>
<keyword evidence="4 8" id="KW-0813">Transport</keyword>
<evidence type="ECO:0000256" key="3">
    <source>
        <dbReference type="ARBA" id="ARBA00011738"/>
    </source>
</evidence>
<accession>A0A2U2J1B3</accession>
<dbReference type="PANTHER" id="PTHR42930:SF3">
    <property type="entry name" value="PHOSPHATE-SPECIFIC TRANSPORT SYSTEM ACCESSORY PROTEIN PHOU"/>
    <property type="match status" value="1"/>
</dbReference>
<dbReference type="AlphaFoldDB" id="A0A2U2J1B3"/>
<evidence type="ECO:0000256" key="8">
    <source>
        <dbReference type="PIRNR" id="PIRNR003107"/>
    </source>
</evidence>
<dbReference type="NCBIfam" id="TIGR02135">
    <property type="entry name" value="phoU_full"/>
    <property type="match status" value="1"/>
</dbReference>
<organism evidence="10 11">
    <name type="scientific">Allosphingosinicella humi</name>
    <dbReference type="NCBI Taxonomy" id="2068657"/>
    <lineage>
        <taxon>Bacteria</taxon>
        <taxon>Pseudomonadati</taxon>
        <taxon>Pseudomonadota</taxon>
        <taxon>Alphaproteobacteria</taxon>
        <taxon>Sphingomonadales</taxon>
        <taxon>Sphingomonadaceae</taxon>
        <taxon>Allosphingosinicella</taxon>
    </lineage>
</organism>
<dbReference type="InterPro" id="IPR028366">
    <property type="entry name" value="PhoU"/>
</dbReference>
<comment type="function">
    <text evidence="7 8">Plays a role in the regulation of phosphate uptake.</text>
</comment>
<comment type="similarity">
    <text evidence="2 8">Belongs to the PhoU family.</text>
</comment>
<feature type="domain" description="PhoU" evidence="9">
    <location>
        <begin position="143"/>
        <end position="226"/>
    </location>
</feature>
<evidence type="ECO:0000256" key="2">
    <source>
        <dbReference type="ARBA" id="ARBA00008107"/>
    </source>
</evidence>
<keyword evidence="11" id="KW-1185">Reference proteome</keyword>
<dbReference type="GO" id="GO:0030643">
    <property type="term" value="P:intracellular phosphate ion homeostasis"/>
    <property type="evidence" value="ECO:0007669"/>
    <property type="project" value="InterPro"/>
</dbReference>
<comment type="subcellular location">
    <subcellularLocation>
        <location evidence="1 8">Cytoplasm</location>
    </subcellularLocation>
</comment>
<feature type="domain" description="PhoU" evidence="9">
    <location>
        <begin position="39"/>
        <end position="125"/>
    </location>
</feature>
<dbReference type="SUPFAM" id="SSF109755">
    <property type="entry name" value="PhoU-like"/>
    <property type="match status" value="1"/>
</dbReference>
<comment type="caution">
    <text evidence="10">The sequence shown here is derived from an EMBL/GenBank/DDBJ whole genome shotgun (WGS) entry which is preliminary data.</text>
</comment>